<dbReference type="EMBL" id="CP013099">
    <property type="protein sequence ID" value="ALP52763.1"/>
    <property type="molecule type" value="Genomic_DNA"/>
</dbReference>
<dbReference type="AlphaFoldDB" id="A0A0S2TC73"/>
<evidence type="ECO:0000313" key="1">
    <source>
        <dbReference type="EMBL" id="ALP52763.1"/>
    </source>
</evidence>
<proteinExistence type="predicted"/>
<organism evidence="1 2">
    <name type="scientific">Candidatus Tenderia electrophaga</name>
    <dbReference type="NCBI Taxonomy" id="1748243"/>
    <lineage>
        <taxon>Bacteria</taxon>
        <taxon>Pseudomonadati</taxon>
        <taxon>Pseudomonadota</taxon>
        <taxon>Gammaproteobacteria</taxon>
        <taxon>Candidatus Tenderiales</taxon>
        <taxon>Candidatus Tenderiaceae</taxon>
        <taxon>Candidatus Tenderia</taxon>
    </lineage>
</organism>
<keyword evidence="2" id="KW-1185">Reference proteome</keyword>
<dbReference type="KEGG" id="tee:Tel_06115"/>
<evidence type="ECO:0000313" key="2">
    <source>
        <dbReference type="Proteomes" id="UP000055136"/>
    </source>
</evidence>
<protein>
    <submittedName>
        <fullName evidence="1">Uncharacterized protein</fullName>
    </submittedName>
</protein>
<dbReference type="STRING" id="1748243.Tel_06115"/>
<reference evidence="1" key="1">
    <citation type="submission" date="2015-10" db="EMBL/GenBank/DDBJ databases">
        <title>Description of Candidatus Tenderia electrophaga gen. nov, sp. nov., an Uncultivated Electroautotroph from a Biocathode Enrichment.</title>
        <authorList>
            <person name="Eddie B.J."/>
            <person name="Malanoski A.P."/>
            <person name="Wang Z."/>
            <person name="Hall R.J."/>
            <person name="Oh S.D."/>
            <person name="Heiner C."/>
            <person name="Lin B."/>
            <person name="Strycharz-Glaven S.M."/>
        </authorList>
    </citation>
    <scope>NUCLEOTIDE SEQUENCE [LARGE SCALE GENOMIC DNA]</scope>
    <source>
        <strain evidence="1">NRL1</strain>
    </source>
</reference>
<dbReference type="Proteomes" id="UP000055136">
    <property type="component" value="Chromosome"/>
</dbReference>
<gene>
    <name evidence="1" type="ORF">Tel_06115</name>
</gene>
<sequence length="75" mass="8561">MKVYQYRSPIGLFLIKPQANGRWGLWFKDDLLGSYHSAMAAADDVYMQATGDYDWDSLDGVDIPTDISEWEVVAR</sequence>
<name>A0A0S2TC73_9GAMM</name>
<accession>A0A0S2TC73</accession>